<protein>
    <recommendedName>
        <fullName evidence="5">DUF1778 domain-containing protein</fullName>
    </recommendedName>
</protein>
<dbReference type="Proteomes" id="UP000034866">
    <property type="component" value="Chromosome"/>
</dbReference>
<dbReference type="InterPro" id="IPR010985">
    <property type="entry name" value="Ribbon_hlx_hlx"/>
</dbReference>
<evidence type="ECO:0000256" key="2">
    <source>
        <dbReference type="ARBA" id="ARBA00049988"/>
    </source>
</evidence>
<dbReference type="PATRIC" id="fig|230089.6.peg.4398"/>
<reference evidence="4" key="2">
    <citation type="submission" date="2015-03" db="EMBL/GenBank/DDBJ databases">
        <title>Genome sequence of Azospirillum thiophilum strain DSM 21654T.</title>
        <authorList>
            <person name="Kwak Y."/>
            <person name="Shin J.-H."/>
        </authorList>
    </citation>
    <scope>NUCLEOTIDE SEQUENCE [LARGE SCALE GENOMIC DNA]</scope>
    <source>
        <strain evidence="4">DSM 15199</strain>
    </source>
</reference>
<reference evidence="3 4" key="1">
    <citation type="journal article" date="2015" name="J. Biotechnol.">
        <title>Complete genome sequence of Photorhabdus temperata subsp. thracensis 39-8(T), an entomopathogenic bacterium for the improved commercial bioinsecticide.</title>
        <authorList>
            <person name="Kwak Y."/>
            <person name="Shin J.H."/>
        </authorList>
    </citation>
    <scope>NUCLEOTIDE SEQUENCE [LARGE SCALE GENOMIC DNA]</scope>
    <source>
        <strain evidence="3 4">DSM 15199</strain>
    </source>
</reference>
<evidence type="ECO:0000313" key="3">
    <source>
        <dbReference type="EMBL" id="AKH65216.1"/>
    </source>
</evidence>
<evidence type="ECO:0000313" key="4">
    <source>
        <dbReference type="Proteomes" id="UP000034866"/>
    </source>
</evidence>
<dbReference type="AlphaFoldDB" id="A0A0F7LTI4"/>
<gene>
    <name evidence="3" type="ORF">VY86_19530</name>
</gene>
<name>A0A0F7LTI4_9GAMM</name>
<keyword evidence="4" id="KW-1185">Reference proteome</keyword>
<organism evidence="3 4">
    <name type="scientific">Photorhabdus thracensis</name>
    <dbReference type="NCBI Taxonomy" id="230089"/>
    <lineage>
        <taxon>Bacteria</taxon>
        <taxon>Pseudomonadati</taxon>
        <taxon>Pseudomonadota</taxon>
        <taxon>Gammaproteobacteria</taxon>
        <taxon>Enterobacterales</taxon>
        <taxon>Morganellaceae</taxon>
        <taxon>Photorhabdus</taxon>
    </lineage>
</organism>
<dbReference type="Gene3D" id="1.20.5.780">
    <property type="entry name" value="Single helix bin"/>
    <property type="match status" value="1"/>
</dbReference>
<proteinExistence type="inferred from homology"/>
<dbReference type="InterPro" id="IPR014795">
    <property type="entry name" value="TacA_1-like"/>
</dbReference>
<comment type="similarity">
    <text evidence="2">Belongs to the TacA antitoxin family.</text>
</comment>
<dbReference type="SUPFAM" id="SSF47598">
    <property type="entry name" value="Ribbon-helix-helix"/>
    <property type="match status" value="1"/>
</dbReference>
<dbReference type="OrthoDB" id="7569726at2"/>
<evidence type="ECO:0008006" key="5">
    <source>
        <dbReference type="Google" id="ProtNLM"/>
    </source>
</evidence>
<keyword evidence="1" id="KW-1277">Toxin-antitoxin system</keyword>
<evidence type="ECO:0000256" key="1">
    <source>
        <dbReference type="ARBA" id="ARBA00022649"/>
    </source>
</evidence>
<dbReference type="Pfam" id="PF08681">
    <property type="entry name" value="TacA1"/>
    <property type="match status" value="1"/>
</dbReference>
<sequence>MSEFINLQLKISAKKTLERAASFEGRTVSNFILTSALAHAEKTTTTNWQPHWLNIINVSATNDQLFKTDYRTARIRAMVWVACYCPSSIWHV</sequence>
<dbReference type="GO" id="GO:0006355">
    <property type="term" value="P:regulation of DNA-templated transcription"/>
    <property type="evidence" value="ECO:0007669"/>
    <property type="project" value="InterPro"/>
</dbReference>
<dbReference type="EMBL" id="CP011104">
    <property type="protein sequence ID" value="AKH65216.1"/>
    <property type="molecule type" value="Genomic_DNA"/>
</dbReference>
<dbReference type="STRING" id="230089.VY86_19530"/>
<accession>A0A0F7LTI4</accession>
<dbReference type="RefSeq" id="WP_046976201.1">
    <property type="nucleotide sequence ID" value="NZ_CAWQPG010000307.1"/>
</dbReference>
<dbReference type="KEGG" id="ptt:VY86_19530"/>